<protein>
    <recommendedName>
        <fullName evidence="3">GlsB/YeaQ/YmgE family stress response membrane protein</fullName>
    </recommendedName>
</protein>
<evidence type="ECO:0000256" key="1">
    <source>
        <dbReference type="SAM" id="Phobius"/>
    </source>
</evidence>
<dbReference type="EMBL" id="UINC01001294">
    <property type="protein sequence ID" value="SUZ76857.1"/>
    <property type="molecule type" value="Genomic_DNA"/>
</dbReference>
<accession>A0A381QFL6</accession>
<reference evidence="2" key="1">
    <citation type="submission" date="2018-05" db="EMBL/GenBank/DDBJ databases">
        <authorList>
            <person name="Lanie J.A."/>
            <person name="Ng W.-L."/>
            <person name="Kazmierczak K.M."/>
            <person name="Andrzejewski T.M."/>
            <person name="Davidsen T.M."/>
            <person name="Wayne K.J."/>
            <person name="Tettelin H."/>
            <person name="Glass J.I."/>
            <person name="Rusch D."/>
            <person name="Podicherti R."/>
            <person name="Tsui H.-C.T."/>
            <person name="Winkler M.E."/>
        </authorList>
    </citation>
    <scope>NUCLEOTIDE SEQUENCE</scope>
</reference>
<evidence type="ECO:0000313" key="2">
    <source>
        <dbReference type="EMBL" id="SUZ76857.1"/>
    </source>
</evidence>
<gene>
    <name evidence="2" type="ORF">METZ01_LOCUS29711</name>
</gene>
<proteinExistence type="predicted"/>
<keyword evidence="1" id="KW-0472">Membrane</keyword>
<sequence length="119" mass="12734">MLPVDSADLKNSFQTTSIAPLPRSTFRMQNWIGIGIWIVLGATIGLVMKVLIKRPNETPGHTIVLMVLGSFAAVIGGMLGVGIFHLYEPLAISPGGMAGGATFSAMMTFVYRWGIRGLI</sequence>
<dbReference type="AlphaFoldDB" id="A0A381QFL6"/>
<feature type="transmembrane region" description="Helical" evidence="1">
    <location>
        <begin position="90"/>
        <end position="111"/>
    </location>
</feature>
<feature type="transmembrane region" description="Helical" evidence="1">
    <location>
        <begin position="63"/>
        <end position="84"/>
    </location>
</feature>
<feature type="transmembrane region" description="Helical" evidence="1">
    <location>
        <begin position="31"/>
        <end position="51"/>
    </location>
</feature>
<name>A0A381QFL6_9ZZZZ</name>
<organism evidence="2">
    <name type="scientific">marine metagenome</name>
    <dbReference type="NCBI Taxonomy" id="408172"/>
    <lineage>
        <taxon>unclassified sequences</taxon>
        <taxon>metagenomes</taxon>
        <taxon>ecological metagenomes</taxon>
    </lineage>
</organism>
<keyword evidence="1" id="KW-0812">Transmembrane</keyword>
<keyword evidence="1" id="KW-1133">Transmembrane helix</keyword>
<evidence type="ECO:0008006" key="3">
    <source>
        <dbReference type="Google" id="ProtNLM"/>
    </source>
</evidence>